<dbReference type="Proteomes" id="UP000477070">
    <property type="component" value="Unassembled WGS sequence"/>
</dbReference>
<dbReference type="PANTHER" id="PTHR32472">
    <property type="entry name" value="DNA REPAIR PROTEIN RADA"/>
    <property type="match status" value="1"/>
</dbReference>
<dbReference type="InterPro" id="IPR014721">
    <property type="entry name" value="Ribsml_uS5_D2-typ_fold_subgr"/>
</dbReference>
<comment type="similarity">
    <text evidence="11 13">Belongs to the RecA family. RadA subfamily.</text>
</comment>
<accession>A0A347VMZ3</accession>
<reference evidence="15 18" key="4">
    <citation type="submission" date="2019-12" db="EMBL/GenBank/DDBJ databases">
        <title>Multi-Generational Helicobacter saguini Isolates.</title>
        <authorList>
            <person name="Mannion A."/>
            <person name="Shen Z."/>
            <person name="Fox J.G."/>
        </authorList>
    </citation>
    <scope>NUCLEOTIDE SEQUENCE [LARGE SCALE GENOMIC DNA]</scope>
    <source>
        <strain evidence="15">16-048</strain>
        <strain evidence="18">16-048 (F4)</strain>
    </source>
</reference>
<dbReference type="SUPFAM" id="SSF54211">
    <property type="entry name" value="Ribosomal protein S5 domain 2-like"/>
    <property type="match status" value="1"/>
</dbReference>
<proteinExistence type="inferred from homology"/>
<keyword evidence="17" id="KW-1185">Reference proteome</keyword>
<dbReference type="AlphaFoldDB" id="A0A347VMZ3"/>
<keyword evidence="9 11" id="KW-0238">DNA-binding</keyword>
<evidence type="ECO:0000256" key="12">
    <source>
        <dbReference type="NCBIfam" id="TIGR00416"/>
    </source>
</evidence>
<evidence type="ECO:0000256" key="7">
    <source>
        <dbReference type="ARBA" id="ARBA00022840"/>
    </source>
</evidence>
<keyword evidence="2 11" id="KW-0547">Nucleotide-binding</keyword>
<dbReference type="InterPro" id="IPR020568">
    <property type="entry name" value="Ribosomal_Su5_D2-typ_SF"/>
</dbReference>
<dbReference type="Pfam" id="PF13541">
    <property type="entry name" value="ChlI"/>
    <property type="match status" value="1"/>
</dbReference>
<dbReference type="GO" id="GO:0016787">
    <property type="term" value="F:hydrolase activity"/>
    <property type="evidence" value="ECO:0007669"/>
    <property type="project" value="UniProtKB-KW"/>
</dbReference>
<evidence type="ECO:0000313" key="15">
    <source>
        <dbReference type="EMBL" id="MWV69713.1"/>
    </source>
</evidence>
<dbReference type="InterPro" id="IPR041166">
    <property type="entry name" value="Rubredoxin_2"/>
</dbReference>
<comment type="domain">
    <text evidence="11">The middle region has homology to RecA with ATPase motifs including the RadA KNRFG motif, while the C-terminus is homologous to Lon protease.</text>
</comment>
<keyword evidence="8 11" id="KW-0346">Stress response</keyword>
<dbReference type="Proteomes" id="UP000029714">
    <property type="component" value="Unassembled WGS sequence"/>
</dbReference>
<evidence type="ECO:0000256" key="13">
    <source>
        <dbReference type="RuleBase" id="RU003555"/>
    </source>
</evidence>
<dbReference type="PANTHER" id="PTHR32472:SF10">
    <property type="entry name" value="DNA REPAIR PROTEIN RADA-LIKE PROTEIN"/>
    <property type="match status" value="1"/>
</dbReference>
<dbReference type="PROSITE" id="PS50162">
    <property type="entry name" value="RECA_2"/>
    <property type="match status" value="1"/>
</dbReference>
<evidence type="ECO:0000256" key="3">
    <source>
        <dbReference type="ARBA" id="ARBA00022763"/>
    </source>
</evidence>
<evidence type="ECO:0000259" key="14">
    <source>
        <dbReference type="PROSITE" id="PS50162"/>
    </source>
</evidence>
<dbReference type="SUPFAM" id="SSF52540">
    <property type="entry name" value="P-loop containing nucleoside triphosphate hydrolases"/>
    <property type="match status" value="1"/>
</dbReference>
<feature type="domain" description="RecA family profile 1" evidence="14">
    <location>
        <begin position="105"/>
        <end position="299"/>
    </location>
</feature>
<dbReference type="NCBIfam" id="TIGR00416">
    <property type="entry name" value="sms"/>
    <property type="match status" value="1"/>
</dbReference>
<keyword evidence="3 11" id="KW-0227">DNA damage</keyword>
<sequence>MAIKKQKSSLYECQNCGWQSSKWTGKCPNCGSWESLVELKKEQISYLQSASSFAGVKRGFESIPTRLDSNISLDSVFTDSVLLDSQKSPKMIGNAIAITEIMQESLEKFSSTQSELDIVLGGGIVRGGLYLIGGSPGVGKSTLLLKVAGSLAQGVDSKNVIESNVQDSKKDSIQNQDSKKLTESKTIDSNNFQNIESIKPKRVLYVSGEESLSQIRNRAQRCNALSQNLYLLSEINIDEIRENLLNGGFEVCIIDSIQTLYSPALNAAPGSISQVREITFELMHLAKSLNIAIFIIGHITKDGQIAGPRVLEHMVDCVLYFEGEKSSELKILRGFKNRFGTTSEIGIFEMRENGLVSATEATKKFFSGKRDMPGSAAAAIMEGSRCIVVEIQALTCENEFGVPKRLTNGFDSNRLNMILALLEKKMGIHLHRHDVFINVAGGIKISEPSADLAVIASILSSYKNRALKSSTAFLGEVSLIGDIRDISALEMRLKELENFGFAKAIIPGASGASSKFIKSYKGDIKCIPVDEVAKIIEWM</sequence>
<evidence type="ECO:0000256" key="1">
    <source>
        <dbReference type="ARBA" id="ARBA00022723"/>
    </source>
</evidence>
<feature type="short sequence motif" description="RadA KNRFG motif" evidence="11">
    <location>
        <begin position="336"/>
        <end position="340"/>
    </location>
</feature>
<dbReference type="HAMAP" id="MF_01498">
    <property type="entry name" value="RadA_bact"/>
    <property type="match status" value="1"/>
</dbReference>
<organism evidence="16 17">
    <name type="scientific">Helicobacter saguini</name>
    <dbReference type="NCBI Taxonomy" id="1548018"/>
    <lineage>
        <taxon>Bacteria</taxon>
        <taxon>Pseudomonadati</taxon>
        <taxon>Campylobacterota</taxon>
        <taxon>Epsilonproteobacteria</taxon>
        <taxon>Campylobacterales</taxon>
        <taxon>Helicobacteraceae</taxon>
        <taxon>Helicobacter</taxon>
    </lineage>
</organism>
<dbReference type="Gene3D" id="3.40.50.300">
    <property type="entry name" value="P-loop containing nucleotide triphosphate hydrolases"/>
    <property type="match status" value="1"/>
</dbReference>
<dbReference type="InterPro" id="IPR020588">
    <property type="entry name" value="RecA_ATP-bd"/>
</dbReference>
<evidence type="ECO:0000256" key="11">
    <source>
        <dbReference type="HAMAP-Rule" id="MF_01498"/>
    </source>
</evidence>
<keyword evidence="10 11" id="KW-0234">DNA repair</keyword>
<dbReference type="InterPro" id="IPR014774">
    <property type="entry name" value="KaiC-like_dom"/>
</dbReference>
<dbReference type="STRING" id="1548018.LS64_05175"/>
<keyword evidence="6 13" id="KW-0862">Zinc</keyword>
<gene>
    <name evidence="11 16" type="primary">radA</name>
    <name evidence="15" type="ORF">DCO61_06810</name>
    <name evidence="16" type="ORF">LS64_001485</name>
</gene>
<dbReference type="SMART" id="SM00382">
    <property type="entry name" value="AAA"/>
    <property type="match status" value="1"/>
</dbReference>
<reference evidence="16 17" key="1">
    <citation type="journal article" date="2014" name="Genome Announc.">
        <title>Draft genome sequences of eight enterohepatic helicobacter species isolated from both laboratory and wild rodents.</title>
        <authorList>
            <person name="Sheh A."/>
            <person name="Shen Z."/>
            <person name="Fox J.G."/>
        </authorList>
    </citation>
    <scope>NUCLEOTIDE SEQUENCE [LARGE SCALE GENOMIC DNA]</scope>
    <source>
        <strain evidence="16 17">MIT 97-6194</strain>
    </source>
</reference>
<keyword evidence="7 11" id="KW-0067">ATP-binding</keyword>
<evidence type="ECO:0000256" key="5">
    <source>
        <dbReference type="ARBA" id="ARBA00022801"/>
    </source>
</evidence>
<dbReference type="GO" id="GO:0000725">
    <property type="term" value="P:recombinational repair"/>
    <property type="evidence" value="ECO:0007669"/>
    <property type="project" value="UniProtKB-UniRule"/>
</dbReference>
<dbReference type="InterPro" id="IPR003593">
    <property type="entry name" value="AAA+_ATPase"/>
</dbReference>
<feature type="binding site" evidence="11">
    <location>
        <begin position="134"/>
        <end position="141"/>
    </location>
    <ligand>
        <name>ATP</name>
        <dbReference type="ChEBI" id="CHEBI:30616"/>
    </ligand>
</feature>
<dbReference type="CDD" id="cd01121">
    <property type="entry name" value="RadA_SMS_N"/>
    <property type="match status" value="1"/>
</dbReference>
<evidence type="ECO:0000256" key="8">
    <source>
        <dbReference type="ARBA" id="ARBA00023016"/>
    </source>
</evidence>
<evidence type="ECO:0000256" key="10">
    <source>
        <dbReference type="ARBA" id="ARBA00023204"/>
    </source>
</evidence>
<reference evidence="16" key="3">
    <citation type="submission" date="2018-04" db="EMBL/GenBank/DDBJ databases">
        <authorList>
            <person name="Sheh A."/>
            <person name="Shen Z."/>
            <person name="Mannion A.J."/>
            <person name="Fox J.G."/>
        </authorList>
    </citation>
    <scope>NUCLEOTIDE SEQUENCE</scope>
    <source>
        <strain evidence="16">MIT 97-6194</strain>
    </source>
</reference>
<reference evidence="16 17" key="2">
    <citation type="journal article" date="2016" name="Infect. Immun.">
        <title>Helicobacter saguini, a Novel Helicobacter Isolated from Cotton-Top Tamarins with Ulcerative Colitis, Has Proinflammatory Properties and Induces Typhlocolitis and Dysplasia in Gnotobiotic IL-10-/- Mice.</title>
        <authorList>
            <person name="Shen Z."/>
            <person name="Mannion A."/>
            <person name="Whary M.T."/>
            <person name="Muthupalani S."/>
            <person name="Sheh A."/>
            <person name="Feng Y."/>
            <person name="Gong G."/>
            <person name="Vandamme P."/>
            <person name="Holcombe H.R."/>
            <person name="Paster B.J."/>
            <person name="Fox J.G."/>
        </authorList>
    </citation>
    <scope>NUCLEOTIDE SEQUENCE [LARGE SCALE GENOMIC DNA]</scope>
    <source>
        <strain evidence="16 17">MIT 97-6194</strain>
    </source>
</reference>
<evidence type="ECO:0000256" key="9">
    <source>
        <dbReference type="ARBA" id="ARBA00023125"/>
    </source>
</evidence>
<name>A0A347VMZ3_9HELI</name>
<keyword evidence="4 13" id="KW-0863">Zinc-finger</keyword>
<evidence type="ECO:0000256" key="4">
    <source>
        <dbReference type="ARBA" id="ARBA00022771"/>
    </source>
</evidence>
<comment type="caution">
    <text evidence="16">The sequence shown here is derived from an EMBL/GenBank/DDBJ whole genome shotgun (WGS) entry which is preliminary data.</text>
</comment>
<dbReference type="OrthoDB" id="9803906at2"/>
<keyword evidence="5" id="KW-0378">Hydrolase</keyword>
<dbReference type="InterPro" id="IPR027417">
    <property type="entry name" value="P-loop_NTPase"/>
</dbReference>
<dbReference type="EMBL" id="JRMP02000002">
    <property type="protein sequence ID" value="TLD95557.1"/>
    <property type="molecule type" value="Genomic_DNA"/>
</dbReference>
<dbReference type="GO" id="GO:0140664">
    <property type="term" value="F:ATP-dependent DNA damage sensor activity"/>
    <property type="evidence" value="ECO:0007669"/>
    <property type="project" value="InterPro"/>
</dbReference>
<dbReference type="GO" id="GO:0005524">
    <property type="term" value="F:ATP binding"/>
    <property type="evidence" value="ECO:0007669"/>
    <property type="project" value="UniProtKB-UniRule"/>
</dbReference>
<dbReference type="InterPro" id="IPR004504">
    <property type="entry name" value="DNA_repair_RadA"/>
</dbReference>
<dbReference type="Pfam" id="PF18073">
    <property type="entry name" value="Zn_ribbon_LapB"/>
    <property type="match status" value="1"/>
</dbReference>
<comment type="function">
    <text evidence="13">DNA-dependent ATPase involved in processing of recombination intermediates, plays a role in repairing DNA breaks. Stimulates the branch migration of RecA-mediated strand transfer reactions, allowing the 3' invading strand to extend heteroduplex DNA faster. Binds ssDNA in the presence of ADP but not other nucleotides, has ATPase activity that is stimulated by ssDNA and various branched DNA structures, but inhibited by SSB. Does not have RecA's homology-searching function.</text>
</comment>
<dbReference type="Pfam" id="PF06745">
    <property type="entry name" value="ATPase"/>
    <property type="match status" value="1"/>
</dbReference>
<evidence type="ECO:0000313" key="18">
    <source>
        <dbReference type="Proteomes" id="UP000477070"/>
    </source>
</evidence>
<dbReference type="PRINTS" id="PR01874">
    <property type="entry name" value="DNAREPAIRADA"/>
</dbReference>
<dbReference type="GO" id="GO:0008270">
    <property type="term" value="F:zinc ion binding"/>
    <property type="evidence" value="ECO:0007669"/>
    <property type="project" value="UniProtKB-KW"/>
</dbReference>
<feature type="region of interest" description="Lon-protease-like" evidence="11">
    <location>
        <begin position="434"/>
        <end position="539"/>
    </location>
</feature>
<protein>
    <recommendedName>
        <fullName evidence="11 12">DNA repair protein RadA</fullName>
    </recommendedName>
</protein>
<comment type="function">
    <text evidence="11">Plays a role in repairing double-strand DNA breaks, probably involving stabilizing or processing branched DNA or blocked replication forks.</text>
</comment>
<dbReference type="EMBL" id="QBIU01000001">
    <property type="protein sequence ID" value="MWV69713.1"/>
    <property type="molecule type" value="Genomic_DNA"/>
</dbReference>
<keyword evidence="1 11" id="KW-0479">Metal-binding</keyword>
<dbReference type="GO" id="GO:0005829">
    <property type="term" value="C:cytosol"/>
    <property type="evidence" value="ECO:0007669"/>
    <property type="project" value="TreeGrafter"/>
</dbReference>
<evidence type="ECO:0000256" key="2">
    <source>
        <dbReference type="ARBA" id="ARBA00022741"/>
    </source>
</evidence>
<evidence type="ECO:0000256" key="6">
    <source>
        <dbReference type="ARBA" id="ARBA00022833"/>
    </source>
</evidence>
<dbReference type="GO" id="GO:0003684">
    <property type="term" value="F:damaged DNA binding"/>
    <property type="evidence" value="ECO:0007669"/>
    <property type="project" value="InterPro"/>
</dbReference>
<evidence type="ECO:0000313" key="17">
    <source>
        <dbReference type="Proteomes" id="UP000029714"/>
    </source>
</evidence>
<dbReference type="Gene3D" id="3.30.230.10">
    <property type="match status" value="1"/>
</dbReference>
<evidence type="ECO:0000313" key="16">
    <source>
        <dbReference type="EMBL" id="TLD95557.1"/>
    </source>
</evidence>